<dbReference type="GO" id="GO:0005829">
    <property type="term" value="C:cytosol"/>
    <property type="evidence" value="ECO:0007669"/>
    <property type="project" value="TreeGrafter"/>
</dbReference>
<evidence type="ECO:0000313" key="1">
    <source>
        <dbReference type="EMBL" id="VEU59287.1"/>
    </source>
</evidence>
<gene>
    <name evidence="1" type="ORF">NCTC10166_00254</name>
</gene>
<evidence type="ECO:0000313" key="2">
    <source>
        <dbReference type="Proteomes" id="UP000289440"/>
    </source>
</evidence>
<dbReference type="RefSeq" id="WP_129719689.1">
    <property type="nucleotide sequence ID" value="NZ_LR214951.1"/>
</dbReference>
<dbReference type="Pfam" id="PF04074">
    <property type="entry name" value="DUF386"/>
    <property type="match status" value="1"/>
</dbReference>
<reference evidence="1 2" key="1">
    <citation type="submission" date="2019-01" db="EMBL/GenBank/DDBJ databases">
        <authorList>
            <consortium name="Pathogen Informatics"/>
        </authorList>
    </citation>
    <scope>NUCLEOTIDE SEQUENCE [LARGE SCALE GENOMIC DNA]</scope>
    <source>
        <strain evidence="1 2">NCTC10166</strain>
    </source>
</reference>
<protein>
    <submittedName>
        <fullName evidence="1">Beta-galactosidase-like protein</fullName>
    </submittedName>
</protein>
<name>A0A449A4X7_9BACT</name>
<dbReference type="InterPro" id="IPR037012">
    <property type="entry name" value="NanQ/TabA/YiaL_sf"/>
</dbReference>
<proteinExistence type="predicted"/>
<dbReference type="PANTHER" id="PTHR34986">
    <property type="entry name" value="EVOLVED BETA-GALACTOSIDASE SUBUNIT BETA"/>
    <property type="match status" value="1"/>
</dbReference>
<sequence>MIYGKLEKINQYKNLHPNLKIAIEWLEKQNLENLELGKYEIKEKDVFALRMDVDAYDDQTVQYETHNVYSDLHIIIDDEMFYYDDKTELGKEKTEYNVSDDYQLFEINNKNNLLKPRINEFLLFLPGDGHAPKYNPKVKKLKKIVIKIKW</sequence>
<dbReference type="Gene3D" id="2.60.120.370">
    <property type="entry name" value="YhcH/YjgK/YiaL"/>
    <property type="match status" value="1"/>
</dbReference>
<dbReference type="OrthoDB" id="9792756at2"/>
<keyword evidence="2" id="KW-1185">Reference proteome</keyword>
<dbReference type="InterPro" id="IPR004375">
    <property type="entry name" value="NanQ/TabA/YiaL"/>
</dbReference>
<dbReference type="Proteomes" id="UP000289440">
    <property type="component" value="Chromosome"/>
</dbReference>
<dbReference type="PANTHER" id="PTHR34986:SF1">
    <property type="entry name" value="PROTEIN YIAL"/>
    <property type="match status" value="1"/>
</dbReference>
<dbReference type="NCBIfam" id="TIGR00022">
    <property type="entry name" value="YhcH/YjgK/YiaL family protein"/>
    <property type="match status" value="1"/>
</dbReference>
<organism evidence="1 2">
    <name type="scientific">Mesomycoplasma neurolyticum</name>
    <dbReference type="NCBI Taxonomy" id="2120"/>
    <lineage>
        <taxon>Bacteria</taxon>
        <taxon>Bacillati</taxon>
        <taxon>Mycoplasmatota</taxon>
        <taxon>Mycoplasmoidales</taxon>
        <taxon>Metamycoplasmataceae</taxon>
        <taxon>Mesomycoplasma</taxon>
    </lineage>
</organism>
<dbReference type="AlphaFoldDB" id="A0A449A4X7"/>
<dbReference type="EMBL" id="LR214951">
    <property type="protein sequence ID" value="VEU59287.1"/>
    <property type="molecule type" value="Genomic_DNA"/>
</dbReference>
<dbReference type="KEGG" id="mnu:NCTC10166_00254"/>
<accession>A0A449A4X7</accession>
<dbReference type="SUPFAM" id="SSF51197">
    <property type="entry name" value="Clavaminate synthase-like"/>
    <property type="match status" value="1"/>
</dbReference>